<protein>
    <recommendedName>
        <fullName evidence="4">Neugrin</fullName>
    </recommendedName>
</protein>
<dbReference type="GO" id="GO:0005634">
    <property type="term" value="C:nucleus"/>
    <property type="evidence" value="ECO:0007669"/>
    <property type="project" value="TreeGrafter"/>
</dbReference>
<gene>
    <name evidence="2" type="ORF">DSTB1V02_LOCUS7922</name>
</gene>
<dbReference type="AlphaFoldDB" id="A0A7R9A6B1"/>
<keyword evidence="3" id="KW-1185">Reference proteome</keyword>
<reference evidence="2" key="1">
    <citation type="submission" date="2020-11" db="EMBL/GenBank/DDBJ databases">
        <authorList>
            <person name="Tran Van P."/>
        </authorList>
    </citation>
    <scope>NUCLEOTIDE SEQUENCE</scope>
</reference>
<dbReference type="EMBL" id="CAJPEV010001709">
    <property type="protein sequence ID" value="CAG0893959.1"/>
    <property type="molecule type" value="Genomic_DNA"/>
</dbReference>
<dbReference type="Proteomes" id="UP000677054">
    <property type="component" value="Unassembled WGS sequence"/>
</dbReference>
<feature type="region of interest" description="Disordered" evidence="1">
    <location>
        <begin position="251"/>
        <end position="276"/>
    </location>
</feature>
<dbReference type="InterPro" id="IPR010487">
    <property type="entry name" value="NGRN/Rrg9"/>
</dbReference>
<evidence type="ECO:0000313" key="3">
    <source>
        <dbReference type="Proteomes" id="UP000677054"/>
    </source>
</evidence>
<dbReference type="PANTHER" id="PTHR13475:SF3">
    <property type="entry name" value="NEUGRIN"/>
    <property type="match status" value="1"/>
</dbReference>
<feature type="non-terminal residue" evidence="2">
    <location>
        <position position="1"/>
    </location>
</feature>
<dbReference type="Pfam" id="PF06413">
    <property type="entry name" value="Neugrin"/>
    <property type="match status" value="1"/>
</dbReference>
<evidence type="ECO:0008006" key="4">
    <source>
        <dbReference type="Google" id="ProtNLM"/>
    </source>
</evidence>
<sequence>KERINKLKKVKKKYFAEEQELNLLTWSAKEQIRYLHHTDPQQWTPEHIAQCFPISPEGKLLQHNQPLLNEKAIVKHDTDVARRWRKQGLQGGPISEKVAEEVARKLFHAPTKNPNSLPALPEGRMSLEQSSPKGEFVKLYEQYTGEGVQRQESPGVLNIKEVGIPMDHQHQYVQWKMDEMKTSDGDPSPQVRVRISEDERHKQVMEDVRDSLPHIVSKYQSRSKVLPEVVQQDHLTKEAYLYDPEVGYQHPVGKKTTSPSDRISIPPERLQPPGHEDQAIYRVGNSFYDSDGEFLFSVPSSQE</sequence>
<organism evidence="2">
    <name type="scientific">Darwinula stevensoni</name>
    <dbReference type="NCBI Taxonomy" id="69355"/>
    <lineage>
        <taxon>Eukaryota</taxon>
        <taxon>Metazoa</taxon>
        <taxon>Ecdysozoa</taxon>
        <taxon>Arthropoda</taxon>
        <taxon>Crustacea</taxon>
        <taxon>Oligostraca</taxon>
        <taxon>Ostracoda</taxon>
        <taxon>Podocopa</taxon>
        <taxon>Podocopida</taxon>
        <taxon>Darwinulocopina</taxon>
        <taxon>Darwinuloidea</taxon>
        <taxon>Darwinulidae</taxon>
        <taxon>Darwinula</taxon>
    </lineage>
</organism>
<dbReference type="EMBL" id="LR901226">
    <property type="protein sequence ID" value="CAD7248101.1"/>
    <property type="molecule type" value="Genomic_DNA"/>
</dbReference>
<dbReference type="PANTHER" id="PTHR13475">
    <property type="entry name" value="NEUGRIN"/>
    <property type="match status" value="1"/>
</dbReference>
<evidence type="ECO:0000313" key="2">
    <source>
        <dbReference type="EMBL" id="CAD7248101.1"/>
    </source>
</evidence>
<dbReference type="OrthoDB" id="6372308at2759"/>
<evidence type="ECO:0000256" key="1">
    <source>
        <dbReference type="SAM" id="MobiDB-lite"/>
    </source>
</evidence>
<name>A0A7R9A6B1_9CRUS</name>
<proteinExistence type="predicted"/>
<accession>A0A7R9A6B1</accession>